<dbReference type="Proteomes" id="UP000266234">
    <property type="component" value="Unassembled WGS sequence"/>
</dbReference>
<keyword evidence="3" id="KW-1185">Reference proteome</keyword>
<organism evidence="2 3">
    <name type="scientific">Fusarium longipes</name>
    <dbReference type="NCBI Taxonomy" id="694270"/>
    <lineage>
        <taxon>Eukaryota</taxon>
        <taxon>Fungi</taxon>
        <taxon>Dikarya</taxon>
        <taxon>Ascomycota</taxon>
        <taxon>Pezizomycotina</taxon>
        <taxon>Sordariomycetes</taxon>
        <taxon>Hypocreomycetidae</taxon>
        <taxon>Hypocreales</taxon>
        <taxon>Nectriaceae</taxon>
        <taxon>Fusarium</taxon>
    </lineage>
</organism>
<dbReference type="PANTHER" id="PTHR36587:SF2">
    <property type="entry name" value="EXPRESSION SITE-ASSOCIATED GENE 3 (ESAG3)-LIKE PROTEIN"/>
    <property type="match status" value="1"/>
</dbReference>
<comment type="caution">
    <text evidence="2">The sequence shown here is derived from an EMBL/GenBank/DDBJ whole genome shotgun (WGS) entry which is preliminary data.</text>
</comment>
<dbReference type="CDD" id="cd22997">
    <property type="entry name" value="GT_LH"/>
    <property type="match status" value="1"/>
</dbReference>
<dbReference type="AlphaFoldDB" id="A0A395SY17"/>
<proteinExistence type="predicted"/>
<keyword evidence="1" id="KW-0472">Membrane</keyword>
<keyword evidence="1" id="KW-0812">Transmembrane</keyword>
<feature type="transmembrane region" description="Helical" evidence="1">
    <location>
        <begin position="12"/>
        <end position="35"/>
    </location>
</feature>
<dbReference type="OrthoDB" id="422736at2759"/>
<accession>A0A395SY17</accession>
<evidence type="ECO:0000313" key="3">
    <source>
        <dbReference type="Proteomes" id="UP000266234"/>
    </source>
</evidence>
<evidence type="ECO:0000313" key="2">
    <source>
        <dbReference type="EMBL" id="RGP76855.1"/>
    </source>
</evidence>
<reference evidence="2 3" key="1">
    <citation type="journal article" date="2018" name="PLoS Pathog.">
        <title>Evolution of structural diversity of trichothecenes, a family of toxins produced by plant pathogenic and entomopathogenic fungi.</title>
        <authorList>
            <person name="Proctor R.H."/>
            <person name="McCormick S.P."/>
            <person name="Kim H.S."/>
            <person name="Cardoza R.E."/>
            <person name="Stanley A.M."/>
            <person name="Lindo L."/>
            <person name="Kelly A."/>
            <person name="Brown D.W."/>
            <person name="Lee T."/>
            <person name="Vaughan M.M."/>
            <person name="Alexander N.J."/>
            <person name="Busman M."/>
            <person name="Gutierrez S."/>
        </authorList>
    </citation>
    <scope>NUCLEOTIDE SEQUENCE [LARGE SCALE GENOMIC DNA]</scope>
    <source>
        <strain evidence="2 3">NRRL 20695</strain>
    </source>
</reference>
<dbReference type="STRING" id="694270.A0A395SY17"/>
<gene>
    <name evidence="2" type="ORF">FLONG3_4938</name>
</gene>
<dbReference type="PANTHER" id="PTHR36587">
    <property type="entry name" value="EXPRESSION SITE-ASSOCIATED GENE 3 (ESAG3)-LIKE PROTEIN"/>
    <property type="match status" value="1"/>
</dbReference>
<name>A0A395SY17_9HYPO</name>
<sequence length="514" mass="59246">MVIAMPSVGNNKVVFAIGSTITFFCLCLVLLQWHWPEETYTVPVRDRDRRFAFVVPANNPSPELCKTIISGLALGYPSPIIINWGVDHRPLTHWAGGRNLPKVPGFVAYLEAAMHPDAHPSERLEEDDIVLLVDAYDVWFQLPAQVMLERYHKINKEANERLQKEWNKHHRGPMPMRQTIIAASGKRCDEKLTKMGTRMQCDLWPESPLRDDLYGPDTDKDKVHWMNHRPRWINGGLYIGPAGDLRRLFRRALFTLQTGIGKGIKMRSEQSLNAEVIAEQEVYREWQRSNYIPEPNAAAMMSDKLEYSIGLDYAQELSVQTQWAQDRKGRDQGAFITLGNQASIDKHSENLGISPVRLHGLPDDIKSAPNPLAEIQPGANWTDMRLYADFFTESVPAVLHHNGVGSLKKHRSTWWDRPWYYHHLRQLLQIRMKKVGESGEPLATVRTEEGRIRYWAASAESSNKLPRKMKKTVKHQLPNMEFDDICRHRHKTPGEPNQEWWEEVFRDDGGSWEL</sequence>
<protein>
    <submittedName>
        <fullName evidence="2">Uncharacterized protein</fullName>
    </submittedName>
</protein>
<keyword evidence="1" id="KW-1133">Transmembrane helix</keyword>
<evidence type="ECO:0000256" key="1">
    <source>
        <dbReference type="SAM" id="Phobius"/>
    </source>
</evidence>
<dbReference type="EMBL" id="PXOG01000104">
    <property type="protein sequence ID" value="RGP76855.1"/>
    <property type="molecule type" value="Genomic_DNA"/>
</dbReference>